<keyword evidence="3" id="KW-1185">Reference proteome</keyword>
<evidence type="ECO:0000313" key="2">
    <source>
        <dbReference type="EMBL" id="SNT35473.1"/>
    </source>
</evidence>
<proteinExistence type="predicted"/>
<evidence type="ECO:0000313" key="3">
    <source>
        <dbReference type="Proteomes" id="UP000198284"/>
    </source>
</evidence>
<dbReference type="Proteomes" id="UP000198284">
    <property type="component" value="Unassembled WGS sequence"/>
</dbReference>
<protein>
    <recommendedName>
        <fullName evidence="4">DUF2894 domain-containing protein</fullName>
    </recommendedName>
</protein>
<dbReference type="Pfam" id="PF11445">
    <property type="entry name" value="DUF2894"/>
    <property type="match status" value="1"/>
</dbReference>
<dbReference type="InterPro" id="IPR021549">
    <property type="entry name" value="DUF2894"/>
</dbReference>
<dbReference type="EMBL" id="FZOT01000028">
    <property type="protein sequence ID" value="SNT35473.1"/>
    <property type="molecule type" value="Genomic_DNA"/>
</dbReference>
<accession>A0A239M085</accession>
<evidence type="ECO:0008006" key="4">
    <source>
        <dbReference type="Google" id="ProtNLM"/>
    </source>
</evidence>
<sequence>MDEAIRLDAAEPAADGRVDPATLIASLRAAGAGTLAPVRLRHVEALALRASSHRGEIRRMLDARLARAVGALREQLAGAQREMQEAVARAIQSHPQAAGELQRLSEAADLKGVRRRIDRLRAEEHGKALGQLVRRLEQSSNEQSTLRPAADMAPRAELKAVRESRNTWAKLSAGKQVAQALEQAPKNAGPINSHMLMLRSLALMREISPDYLNRFISYADTLLCLDQREKDQMGKAEKPKKVKKPQGAKPAKK</sequence>
<name>A0A239M085_9BURK</name>
<feature type="compositionally biased region" description="Basic residues" evidence="1">
    <location>
        <begin position="240"/>
        <end position="253"/>
    </location>
</feature>
<evidence type="ECO:0000256" key="1">
    <source>
        <dbReference type="SAM" id="MobiDB-lite"/>
    </source>
</evidence>
<gene>
    <name evidence="2" type="ORF">SAMN06265795_12820</name>
</gene>
<organism evidence="2 3">
    <name type="scientific">Noviherbaspirillum humi</name>
    <dbReference type="NCBI Taxonomy" id="1688639"/>
    <lineage>
        <taxon>Bacteria</taxon>
        <taxon>Pseudomonadati</taxon>
        <taxon>Pseudomonadota</taxon>
        <taxon>Betaproteobacteria</taxon>
        <taxon>Burkholderiales</taxon>
        <taxon>Oxalobacteraceae</taxon>
        <taxon>Noviherbaspirillum</taxon>
    </lineage>
</organism>
<dbReference type="RefSeq" id="WP_176442628.1">
    <property type="nucleotide sequence ID" value="NZ_FZOT01000028.1"/>
</dbReference>
<reference evidence="2 3" key="1">
    <citation type="submission" date="2017-06" db="EMBL/GenBank/DDBJ databases">
        <authorList>
            <person name="Kim H.J."/>
            <person name="Triplett B.A."/>
        </authorList>
    </citation>
    <scope>NUCLEOTIDE SEQUENCE [LARGE SCALE GENOMIC DNA]</scope>
    <source>
        <strain evidence="2 3">U15</strain>
    </source>
</reference>
<feature type="region of interest" description="Disordered" evidence="1">
    <location>
        <begin position="231"/>
        <end position="253"/>
    </location>
</feature>
<dbReference type="AlphaFoldDB" id="A0A239M085"/>